<sequence>MTYTVTRSYTDQVRPFCQYAATQRFLPTLTPSGPAFPQSLPAHHQSPTPTGPRPSWRQLGGRRCRPTPGAEATFRPLAGDEHQCSSAPPVTPTPCLPFLLFEAVYPNPNLVFILGSDLISSVYGH</sequence>
<gene>
    <name evidence="2" type="ORF">Zm00014a_002426</name>
</gene>
<feature type="region of interest" description="Disordered" evidence="1">
    <location>
        <begin position="30"/>
        <end position="70"/>
    </location>
</feature>
<comment type="caution">
    <text evidence="2">The sequence shown here is derived from an EMBL/GenBank/DDBJ whole genome shotgun (WGS) entry which is preliminary data.</text>
</comment>
<dbReference type="Proteomes" id="UP000251960">
    <property type="component" value="Chromosome 1"/>
</dbReference>
<evidence type="ECO:0000256" key="1">
    <source>
        <dbReference type="SAM" id="MobiDB-lite"/>
    </source>
</evidence>
<organism evidence="2">
    <name type="scientific">Zea mays</name>
    <name type="common">Maize</name>
    <dbReference type="NCBI Taxonomy" id="4577"/>
    <lineage>
        <taxon>Eukaryota</taxon>
        <taxon>Viridiplantae</taxon>
        <taxon>Streptophyta</taxon>
        <taxon>Embryophyta</taxon>
        <taxon>Tracheophyta</taxon>
        <taxon>Spermatophyta</taxon>
        <taxon>Magnoliopsida</taxon>
        <taxon>Liliopsida</taxon>
        <taxon>Poales</taxon>
        <taxon>Poaceae</taxon>
        <taxon>PACMAD clade</taxon>
        <taxon>Panicoideae</taxon>
        <taxon>Andropogonodae</taxon>
        <taxon>Andropogoneae</taxon>
        <taxon>Tripsacinae</taxon>
        <taxon>Zea</taxon>
    </lineage>
</organism>
<reference evidence="2" key="1">
    <citation type="journal article" date="2018" name="Nat. Genet.">
        <title>Extensive intraspecific gene order and gene structural variations between Mo17 and other maize genomes.</title>
        <authorList>
            <person name="Sun S."/>
            <person name="Zhou Y."/>
            <person name="Chen J."/>
            <person name="Shi J."/>
            <person name="Zhao H."/>
            <person name="Zhao H."/>
            <person name="Song W."/>
            <person name="Zhang M."/>
            <person name="Cui Y."/>
            <person name="Dong X."/>
            <person name="Liu H."/>
            <person name="Ma X."/>
            <person name="Jiao Y."/>
            <person name="Wang B."/>
            <person name="Wei X."/>
            <person name="Stein J.C."/>
            <person name="Glaubitz J.C."/>
            <person name="Lu F."/>
            <person name="Yu G."/>
            <person name="Liang C."/>
            <person name="Fengler K."/>
            <person name="Li B."/>
            <person name="Rafalski A."/>
            <person name="Schnable P.S."/>
            <person name="Ware D.H."/>
            <person name="Buckler E.S."/>
            <person name="Lai J."/>
        </authorList>
    </citation>
    <scope>NUCLEOTIDE SEQUENCE [LARGE SCALE GENOMIC DNA]</scope>
    <source>
        <tissue evidence="2">Seedling</tissue>
    </source>
</reference>
<evidence type="ECO:0000313" key="2">
    <source>
        <dbReference type="EMBL" id="PWZ53080.1"/>
    </source>
</evidence>
<dbReference type="EMBL" id="NCVQ01000001">
    <property type="protein sequence ID" value="PWZ53080.1"/>
    <property type="molecule type" value="Genomic_DNA"/>
</dbReference>
<proteinExistence type="predicted"/>
<name>A0A317Y362_MAIZE</name>
<protein>
    <submittedName>
        <fullName evidence="2">Uncharacterized protein</fullName>
    </submittedName>
</protein>
<dbReference type="AlphaFoldDB" id="A0A317Y362"/>
<accession>A0A317Y362</accession>